<dbReference type="EMBL" id="FOTW01000021">
    <property type="protein sequence ID" value="SFM48635.1"/>
    <property type="molecule type" value="Genomic_DNA"/>
</dbReference>
<sequence length="67" mass="7332">MKVRQLMAILSKCDPEGVVTLSLPLFDDSSMGLKQVVSPIVTPLFSATAQQRKGLPDWVSIEIFNLA</sequence>
<name>A0A1I4R8Y6_9BURK</name>
<gene>
    <name evidence="1" type="ORF">SAMN02982985_04254</name>
</gene>
<evidence type="ECO:0000313" key="1">
    <source>
        <dbReference type="EMBL" id="SFM48635.1"/>
    </source>
</evidence>
<accession>A0A1I4R8Y6</accession>
<keyword evidence="2" id="KW-1185">Reference proteome</keyword>
<dbReference type="AlphaFoldDB" id="A0A1I4R8Y6"/>
<reference evidence="1 2" key="1">
    <citation type="submission" date="2016-10" db="EMBL/GenBank/DDBJ databases">
        <authorList>
            <person name="de Groot N.N."/>
        </authorList>
    </citation>
    <scope>NUCLEOTIDE SEQUENCE [LARGE SCALE GENOMIC DNA]</scope>
    <source>
        <strain evidence="1 2">ATCC 43154</strain>
    </source>
</reference>
<proteinExistence type="predicted"/>
<protein>
    <submittedName>
        <fullName evidence="1">Uncharacterized protein</fullName>
    </submittedName>
</protein>
<dbReference type="RefSeq" id="WP_093389703.1">
    <property type="nucleotide sequence ID" value="NZ_FOTW01000021.1"/>
</dbReference>
<dbReference type="Proteomes" id="UP000199470">
    <property type="component" value="Unassembled WGS sequence"/>
</dbReference>
<evidence type="ECO:0000313" key="2">
    <source>
        <dbReference type="Proteomes" id="UP000199470"/>
    </source>
</evidence>
<organism evidence="1 2">
    <name type="scientific">Rugamonas rubra</name>
    <dbReference type="NCBI Taxonomy" id="758825"/>
    <lineage>
        <taxon>Bacteria</taxon>
        <taxon>Pseudomonadati</taxon>
        <taxon>Pseudomonadota</taxon>
        <taxon>Betaproteobacteria</taxon>
        <taxon>Burkholderiales</taxon>
        <taxon>Oxalobacteraceae</taxon>
        <taxon>Telluria group</taxon>
        <taxon>Rugamonas</taxon>
    </lineage>
</organism>